<evidence type="ECO:0000313" key="1">
    <source>
        <dbReference type="EMBL" id="KAF9411177.1"/>
    </source>
</evidence>
<dbReference type="Proteomes" id="UP000648187">
    <property type="component" value="Unassembled WGS sequence"/>
</dbReference>
<accession>A0A835GC07</accession>
<dbReference type="EMBL" id="JACKWZ010000233">
    <property type="protein sequence ID" value="KAF9411177.1"/>
    <property type="molecule type" value="Genomic_DNA"/>
</dbReference>
<gene>
    <name evidence="1" type="ORF">HW555_009950</name>
</gene>
<keyword evidence="2" id="KW-1185">Reference proteome</keyword>
<feature type="non-terminal residue" evidence="1">
    <location>
        <position position="1"/>
    </location>
</feature>
<proteinExistence type="predicted"/>
<name>A0A835GC07_SPOEX</name>
<evidence type="ECO:0000313" key="2">
    <source>
        <dbReference type="Proteomes" id="UP000648187"/>
    </source>
</evidence>
<reference evidence="1" key="1">
    <citation type="submission" date="2020-08" db="EMBL/GenBank/DDBJ databases">
        <title>Spodoptera exigua strain:BAW_Kor-Di-RS1 Genome sequencing and assembly.</title>
        <authorList>
            <person name="Kim J."/>
            <person name="Nam H.Y."/>
            <person name="Kwon M."/>
            <person name="Choi J.H."/>
            <person name="Cho S.R."/>
            <person name="Kim G.-H."/>
        </authorList>
    </citation>
    <scope>NUCLEOTIDE SEQUENCE</scope>
    <source>
        <strain evidence="1">BAW_Kor-Di-RS1</strain>
        <tissue evidence="1">Whole-body</tissue>
    </source>
</reference>
<protein>
    <submittedName>
        <fullName evidence="1">Uncharacterized protein</fullName>
    </submittedName>
</protein>
<dbReference type="AlphaFoldDB" id="A0A835GC07"/>
<sequence length="85" mass="9747">IFPLNTNHKRNDSEHCAEYNDITFVICVHYDQASLAKVVWSSHTLHMHMKFGLLICRYWVDWDCAPANMCIIILSGGVSSVLTHK</sequence>
<organism evidence="1 2">
    <name type="scientific">Spodoptera exigua</name>
    <name type="common">Beet armyworm</name>
    <name type="synonym">Noctua fulgens</name>
    <dbReference type="NCBI Taxonomy" id="7107"/>
    <lineage>
        <taxon>Eukaryota</taxon>
        <taxon>Metazoa</taxon>
        <taxon>Ecdysozoa</taxon>
        <taxon>Arthropoda</taxon>
        <taxon>Hexapoda</taxon>
        <taxon>Insecta</taxon>
        <taxon>Pterygota</taxon>
        <taxon>Neoptera</taxon>
        <taxon>Endopterygota</taxon>
        <taxon>Lepidoptera</taxon>
        <taxon>Glossata</taxon>
        <taxon>Ditrysia</taxon>
        <taxon>Noctuoidea</taxon>
        <taxon>Noctuidae</taxon>
        <taxon>Amphipyrinae</taxon>
        <taxon>Spodoptera</taxon>
    </lineage>
</organism>
<comment type="caution">
    <text evidence="1">The sequence shown here is derived from an EMBL/GenBank/DDBJ whole genome shotgun (WGS) entry which is preliminary data.</text>
</comment>